<comment type="caution">
    <text evidence="2">The sequence shown here is derived from an EMBL/GenBank/DDBJ whole genome shotgun (WGS) entry which is preliminary data.</text>
</comment>
<dbReference type="EMBL" id="LNQE01000922">
    <property type="protein sequence ID" value="KUG23069.1"/>
    <property type="molecule type" value="Genomic_DNA"/>
</dbReference>
<name>A0A0W8FQ59_9ZZZZ</name>
<evidence type="ECO:0000313" key="2">
    <source>
        <dbReference type="EMBL" id="KUG23069.1"/>
    </source>
</evidence>
<feature type="compositionally biased region" description="Basic and acidic residues" evidence="1">
    <location>
        <begin position="21"/>
        <end position="43"/>
    </location>
</feature>
<feature type="region of interest" description="Disordered" evidence="1">
    <location>
        <begin position="1"/>
        <end position="43"/>
    </location>
</feature>
<proteinExistence type="predicted"/>
<protein>
    <submittedName>
        <fullName evidence="2">Uncharacterized protein</fullName>
    </submittedName>
</protein>
<evidence type="ECO:0000256" key="1">
    <source>
        <dbReference type="SAM" id="MobiDB-lite"/>
    </source>
</evidence>
<accession>A0A0W8FQ59</accession>
<sequence length="43" mass="4981">MGGGYDKYISPSFSFPPLEGGNEKRYRRNDLTIEDQQTEKIRS</sequence>
<gene>
    <name evidence="2" type="ORF">ASZ90_007146</name>
</gene>
<reference evidence="2" key="1">
    <citation type="journal article" date="2015" name="Proc. Natl. Acad. Sci. U.S.A.">
        <title>Networks of energetic and metabolic interactions define dynamics in microbial communities.</title>
        <authorList>
            <person name="Embree M."/>
            <person name="Liu J.K."/>
            <person name="Al-Bassam M.M."/>
            <person name="Zengler K."/>
        </authorList>
    </citation>
    <scope>NUCLEOTIDE SEQUENCE</scope>
</reference>
<organism evidence="2">
    <name type="scientific">hydrocarbon metagenome</name>
    <dbReference type="NCBI Taxonomy" id="938273"/>
    <lineage>
        <taxon>unclassified sequences</taxon>
        <taxon>metagenomes</taxon>
        <taxon>ecological metagenomes</taxon>
    </lineage>
</organism>
<dbReference type="AlphaFoldDB" id="A0A0W8FQ59"/>